<proteinExistence type="predicted"/>
<feature type="region of interest" description="Disordered" evidence="1">
    <location>
        <begin position="1"/>
        <end position="21"/>
    </location>
</feature>
<feature type="compositionally biased region" description="Polar residues" evidence="1">
    <location>
        <begin position="1"/>
        <end position="12"/>
    </location>
</feature>
<evidence type="ECO:0000313" key="2">
    <source>
        <dbReference type="EMBL" id="QGN18360.1"/>
    </source>
</evidence>
<organism evidence="2 3">
    <name type="scientific">Kluyveromyces marxianus</name>
    <name type="common">Yeast</name>
    <name type="synonym">Candida kefyr</name>
    <dbReference type="NCBI Taxonomy" id="4911"/>
    <lineage>
        <taxon>Eukaryota</taxon>
        <taxon>Fungi</taxon>
        <taxon>Dikarya</taxon>
        <taxon>Ascomycota</taxon>
        <taxon>Saccharomycotina</taxon>
        <taxon>Saccharomycetes</taxon>
        <taxon>Saccharomycetales</taxon>
        <taxon>Saccharomycetaceae</taxon>
        <taxon>Kluyveromyces</taxon>
    </lineage>
</organism>
<evidence type="ECO:0000256" key="1">
    <source>
        <dbReference type="SAM" id="MobiDB-lite"/>
    </source>
</evidence>
<accession>A0ABX6F195</accession>
<sequence length="35" mass="3961">MQPTTQTQVSQEDSSENKENWIIPGFVQVPQCVIV</sequence>
<keyword evidence="3" id="KW-1185">Reference proteome</keyword>
<dbReference type="Proteomes" id="UP000422736">
    <property type="component" value="Chromosome 7"/>
</dbReference>
<reference evidence="2 3" key="2">
    <citation type="submission" date="2019-11" db="EMBL/GenBank/DDBJ databases">
        <authorList>
            <person name="Lu H."/>
        </authorList>
    </citation>
    <scope>NUCLEOTIDE SEQUENCE [LARGE SCALE GENOMIC DNA]</scope>
    <source>
        <strain evidence="2 3">FIM1</strain>
    </source>
</reference>
<dbReference type="EMBL" id="CP015061">
    <property type="protein sequence ID" value="QGN18360.1"/>
    <property type="molecule type" value="Genomic_DNA"/>
</dbReference>
<dbReference type="InterPro" id="IPR035296">
    <property type="entry name" value="Mfa1/2"/>
</dbReference>
<protein>
    <submittedName>
        <fullName evidence="2">Protein MFA1</fullName>
    </submittedName>
</protein>
<gene>
    <name evidence="2" type="primary">MFA1</name>
    <name evidence="2" type="ORF">FIM1_4687</name>
</gene>
<evidence type="ECO:0000313" key="3">
    <source>
        <dbReference type="Proteomes" id="UP000422736"/>
    </source>
</evidence>
<name>A0ABX6F195_KLUMA</name>
<reference evidence="2 3" key="1">
    <citation type="submission" date="2016-03" db="EMBL/GenBank/DDBJ databases">
        <title>How can Kluyveromyces marxianus grow so fast - potential evolutionary course in Saccharomyces Complex revealed by comparative genomics.</title>
        <authorList>
            <person name="Mo W."/>
            <person name="Lu W."/>
            <person name="Yang X."/>
            <person name="Qi J."/>
            <person name="Lv H."/>
        </authorList>
    </citation>
    <scope>NUCLEOTIDE SEQUENCE [LARGE SCALE GENOMIC DNA]</scope>
    <source>
        <strain evidence="2 3">FIM1</strain>
    </source>
</reference>
<dbReference type="Pfam" id="PF17317">
    <property type="entry name" value="MFA1_2"/>
    <property type="match status" value="1"/>
</dbReference>